<comment type="catalytic activity">
    <reaction evidence="7 9">
        <text>O-phospho-L-seryl-[protein] + H2O = L-seryl-[protein] + phosphate</text>
        <dbReference type="Rhea" id="RHEA:20629"/>
        <dbReference type="Rhea" id="RHEA-COMP:9863"/>
        <dbReference type="Rhea" id="RHEA-COMP:11604"/>
        <dbReference type="ChEBI" id="CHEBI:15377"/>
        <dbReference type="ChEBI" id="CHEBI:29999"/>
        <dbReference type="ChEBI" id="CHEBI:43474"/>
        <dbReference type="ChEBI" id="CHEBI:83421"/>
        <dbReference type="EC" id="3.1.3.16"/>
    </reaction>
</comment>
<comment type="subcellular location">
    <subcellularLocation>
        <location evidence="1 9">Nucleus</location>
    </subcellularLocation>
</comment>
<comment type="similarity">
    <text evidence="2 9">Belongs to the SSU72 phosphatase family.</text>
</comment>
<protein>
    <recommendedName>
        <fullName evidence="9">RNA polymerase II subunit A C-terminal domain phosphatase SSU72</fullName>
        <shortName evidence="9">CTD phosphatase SSU72</shortName>
        <ecNumber evidence="9">3.1.3.16</ecNumber>
    </recommendedName>
</protein>
<evidence type="ECO:0000256" key="5">
    <source>
        <dbReference type="ARBA" id="ARBA00022912"/>
    </source>
</evidence>
<dbReference type="InterPro" id="IPR006811">
    <property type="entry name" value="RNA_pol_II_suA"/>
</dbReference>
<evidence type="ECO:0000256" key="8">
    <source>
        <dbReference type="ARBA" id="ARBA00048336"/>
    </source>
</evidence>
<keyword evidence="11" id="KW-1185">Reference proteome</keyword>
<comment type="catalytic activity">
    <reaction evidence="8 9">
        <text>O-phospho-L-threonyl-[protein] + H2O = L-threonyl-[protein] + phosphate</text>
        <dbReference type="Rhea" id="RHEA:47004"/>
        <dbReference type="Rhea" id="RHEA-COMP:11060"/>
        <dbReference type="Rhea" id="RHEA-COMP:11605"/>
        <dbReference type="ChEBI" id="CHEBI:15377"/>
        <dbReference type="ChEBI" id="CHEBI:30013"/>
        <dbReference type="ChEBI" id="CHEBI:43474"/>
        <dbReference type="ChEBI" id="CHEBI:61977"/>
        <dbReference type="EC" id="3.1.3.16"/>
    </reaction>
</comment>
<evidence type="ECO:0000313" key="10">
    <source>
        <dbReference type="EMBL" id="PFX26150.1"/>
    </source>
</evidence>
<dbReference type="GO" id="GO:0005634">
    <property type="term" value="C:nucleus"/>
    <property type="evidence" value="ECO:0007669"/>
    <property type="project" value="UniProtKB-SubCell"/>
</dbReference>
<dbReference type="GO" id="GO:0004722">
    <property type="term" value="F:protein serine/threonine phosphatase activity"/>
    <property type="evidence" value="ECO:0007669"/>
    <property type="project" value="UniProtKB-UniRule"/>
</dbReference>
<organism evidence="10 11">
    <name type="scientific">Stylophora pistillata</name>
    <name type="common">Smooth cauliflower coral</name>
    <dbReference type="NCBI Taxonomy" id="50429"/>
    <lineage>
        <taxon>Eukaryota</taxon>
        <taxon>Metazoa</taxon>
        <taxon>Cnidaria</taxon>
        <taxon>Anthozoa</taxon>
        <taxon>Hexacorallia</taxon>
        <taxon>Scleractinia</taxon>
        <taxon>Astrocoeniina</taxon>
        <taxon>Pocilloporidae</taxon>
        <taxon>Stylophora</taxon>
    </lineage>
</organism>
<evidence type="ECO:0000256" key="7">
    <source>
        <dbReference type="ARBA" id="ARBA00047761"/>
    </source>
</evidence>
<dbReference type="Pfam" id="PF04722">
    <property type="entry name" value="Ssu72"/>
    <property type="match status" value="1"/>
</dbReference>
<dbReference type="STRING" id="50429.A0A2B4SBF4"/>
<keyword evidence="5 9" id="KW-0904">Protein phosphatase</keyword>
<evidence type="ECO:0000256" key="1">
    <source>
        <dbReference type="ARBA" id="ARBA00004123"/>
    </source>
</evidence>
<dbReference type="AlphaFoldDB" id="A0A2B4SBF4"/>
<sequence>MLESKEKIVNITVGVTNDNLCNSPSVWLICTFFKLKIKDQVIEYLESRGAQSYSPVHVINLDIQDNHEEATLGAFLICEMCQAIEGLDDLENEIDEAIPKLEKKWKRTLLHTVAFY</sequence>
<reference evidence="11" key="1">
    <citation type="journal article" date="2017" name="bioRxiv">
        <title>Comparative analysis of the genomes of Stylophora pistillata and Acropora digitifera provides evidence for extensive differences between species of corals.</title>
        <authorList>
            <person name="Voolstra C.R."/>
            <person name="Li Y."/>
            <person name="Liew Y.J."/>
            <person name="Baumgarten S."/>
            <person name="Zoccola D."/>
            <person name="Flot J.-F."/>
            <person name="Tambutte S."/>
            <person name="Allemand D."/>
            <person name="Aranda M."/>
        </authorList>
    </citation>
    <scope>NUCLEOTIDE SEQUENCE [LARGE SCALE GENOMIC DNA]</scope>
</reference>
<evidence type="ECO:0000256" key="2">
    <source>
        <dbReference type="ARBA" id="ARBA00008978"/>
    </source>
</evidence>
<keyword evidence="3 9" id="KW-0507">mRNA processing</keyword>
<dbReference type="Gene3D" id="3.40.50.2300">
    <property type="match status" value="1"/>
</dbReference>
<gene>
    <name evidence="10" type="primary">ssu72</name>
    <name evidence="10" type="ORF">AWC38_SpisGene9188</name>
</gene>
<dbReference type="EMBL" id="LSMT01000133">
    <property type="protein sequence ID" value="PFX26150.1"/>
    <property type="molecule type" value="Genomic_DNA"/>
</dbReference>
<evidence type="ECO:0000256" key="4">
    <source>
        <dbReference type="ARBA" id="ARBA00022801"/>
    </source>
</evidence>
<dbReference type="GO" id="GO:0006397">
    <property type="term" value="P:mRNA processing"/>
    <property type="evidence" value="ECO:0007669"/>
    <property type="project" value="UniProtKB-KW"/>
</dbReference>
<evidence type="ECO:0000256" key="6">
    <source>
        <dbReference type="ARBA" id="ARBA00023242"/>
    </source>
</evidence>
<accession>A0A2B4SBF4</accession>
<comment type="function">
    <text evidence="9">Protein phosphatase that catalyzes the dephosphorylation of the C-terminal domain of RNA polymerase II. Plays a role in RNA processing and termination.</text>
</comment>
<keyword evidence="6 9" id="KW-0539">Nucleus</keyword>
<comment type="caution">
    <text evidence="10">The sequence shown here is derived from an EMBL/GenBank/DDBJ whole genome shotgun (WGS) entry which is preliminary data.</text>
</comment>
<evidence type="ECO:0000256" key="3">
    <source>
        <dbReference type="ARBA" id="ARBA00022664"/>
    </source>
</evidence>
<proteinExistence type="inferred from homology"/>
<keyword evidence="4 9" id="KW-0378">Hydrolase</keyword>
<evidence type="ECO:0000313" key="11">
    <source>
        <dbReference type="Proteomes" id="UP000225706"/>
    </source>
</evidence>
<dbReference type="Proteomes" id="UP000225706">
    <property type="component" value="Unassembled WGS sequence"/>
</dbReference>
<dbReference type="OrthoDB" id="57957at2759"/>
<dbReference type="EC" id="3.1.3.16" evidence="9"/>
<dbReference type="PANTHER" id="PTHR20383">
    <property type="entry name" value="RNA POLYMERASE II SUBUNIT A C-TERMINAL DOMAIN PHOSPHATASE"/>
    <property type="match status" value="1"/>
</dbReference>
<name>A0A2B4SBF4_STYPI</name>
<evidence type="ECO:0000256" key="9">
    <source>
        <dbReference type="RuleBase" id="RU369031"/>
    </source>
</evidence>